<dbReference type="GO" id="GO:0106261">
    <property type="term" value="F:tRNA uridine(34) acetyltransferase activity"/>
    <property type="evidence" value="ECO:0007669"/>
    <property type="project" value="UniProtKB-EC"/>
</dbReference>
<dbReference type="GO" id="GO:0000049">
    <property type="term" value="F:tRNA binding"/>
    <property type="evidence" value="ECO:0007669"/>
    <property type="project" value="UniProtKB-KW"/>
</dbReference>
<dbReference type="OMA" id="TFETRPD"/>
<comment type="cofactor">
    <cofactor evidence="15 16">
        <name>[4Fe-4S] cluster</name>
        <dbReference type="ChEBI" id="CHEBI:49883"/>
    </cofactor>
    <text evidence="15 16">Binds 1 [4Fe-4S] cluster. The cluster is coordinated with 3 cysteines and an exchangeable S-adenosyl-L-methionine.</text>
</comment>
<gene>
    <name evidence="19" type="ORF">DGUA_6G012793</name>
</gene>
<dbReference type="UniPathway" id="UPA00988"/>
<feature type="domain" description="Radical SAM core" evidence="18">
    <location>
        <begin position="84"/>
        <end position="374"/>
    </location>
</feature>
<feature type="binding site" evidence="16">
    <location>
        <position position="101"/>
    </location>
    <ligand>
        <name>[4Fe-4S] cluster</name>
        <dbReference type="ChEBI" id="CHEBI:49883"/>
        <note>4Fe-4S-S-AdoMet</note>
    </ligand>
</feature>
<proteinExistence type="inferred from homology"/>
<dbReference type="PROSITE" id="PS51918">
    <property type="entry name" value="RADICAL_SAM"/>
    <property type="match status" value="1"/>
</dbReference>
<dbReference type="InterPro" id="IPR007197">
    <property type="entry name" value="rSAM"/>
</dbReference>
<dbReference type="InterPro" id="IPR016181">
    <property type="entry name" value="Acyl_CoA_acyltransferase"/>
</dbReference>
<evidence type="ECO:0000256" key="16">
    <source>
        <dbReference type="PIRSR" id="PIRSR005669-1"/>
    </source>
</evidence>
<protein>
    <recommendedName>
        <fullName evidence="3 15">Elongator complex protein 3</fullName>
        <ecNumber evidence="15">2.3.1.-</ecNumber>
    </recommendedName>
</protein>
<dbReference type="EMBL" id="OUUW01000004">
    <property type="protein sequence ID" value="SPP79877.1"/>
    <property type="molecule type" value="Genomic_DNA"/>
</dbReference>
<dbReference type="SMART" id="SM00729">
    <property type="entry name" value="Elp3"/>
    <property type="match status" value="1"/>
</dbReference>
<keyword evidence="8 15" id="KW-0819">tRNA processing</keyword>
<evidence type="ECO:0000256" key="13">
    <source>
        <dbReference type="ARBA" id="ARBA00023315"/>
    </source>
</evidence>
<evidence type="ECO:0000256" key="6">
    <source>
        <dbReference type="ARBA" id="ARBA00022679"/>
    </source>
</evidence>
<evidence type="ECO:0000256" key="11">
    <source>
        <dbReference type="ARBA" id="ARBA00023004"/>
    </source>
</evidence>
<evidence type="ECO:0000259" key="18">
    <source>
        <dbReference type="PROSITE" id="PS51918"/>
    </source>
</evidence>
<dbReference type="SUPFAM" id="SSF102114">
    <property type="entry name" value="Radical SAM enzymes"/>
    <property type="match status" value="1"/>
</dbReference>
<dbReference type="InterPro" id="IPR000182">
    <property type="entry name" value="GNAT_dom"/>
</dbReference>
<dbReference type="InterPro" id="IPR034687">
    <property type="entry name" value="ELP3-like"/>
</dbReference>
<dbReference type="OrthoDB" id="10265243at2759"/>
<keyword evidence="5 15" id="KW-0820">tRNA-binding</keyword>
<name>A0A3B0JBY2_DROGU</name>
<dbReference type="FunFam" id="3.40.630.30:FF:000003">
    <property type="entry name" value="Elongator complex protein 3"/>
    <property type="match status" value="1"/>
</dbReference>
<evidence type="ECO:0000256" key="15">
    <source>
        <dbReference type="PIRNR" id="PIRNR005669"/>
    </source>
</evidence>
<evidence type="ECO:0000256" key="2">
    <source>
        <dbReference type="ARBA" id="ARBA00005494"/>
    </source>
</evidence>
<feature type="domain" description="N-acetyltransferase" evidence="17">
    <location>
        <begin position="398"/>
        <end position="550"/>
    </location>
</feature>
<dbReference type="SUPFAM" id="SSF55729">
    <property type="entry name" value="Acyl-CoA N-acyltransferases (Nat)"/>
    <property type="match status" value="1"/>
</dbReference>
<dbReference type="EC" id="2.3.1.-" evidence="15"/>
<dbReference type="Gene3D" id="3.40.630.30">
    <property type="match status" value="1"/>
</dbReference>
<evidence type="ECO:0000256" key="9">
    <source>
        <dbReference type="ARBA" id="ARBA00022723"/>
    </source>
</evidence>
<evidence type="ECO:0000256" key="1">
    <source>
        <dbReference type="ARBA" id="ARBA00005043"/>
    </source>
</evidence>
<keyword evidence="9 15" id="KW-0479">Metal-binding</keyword>
<keyword evidence="7 15" id="KW-0949">S-adenosyl-L-methionine</keyword>
<dbReference type="PIRSF" id="PIRSF005669">
    <property type="entry name" value="Hist_AcTrfase_ELP3"/>
    <property type="match status" value="1"/>
</dbReference>
<dbReference type="Proteomes" id="UP000268350">
    <property type="component" value="Unassembled WGS sequence"/>
</dbReference>
<dbReference type="PANTHER" id="PTHR11135">
    <property type="entry name" value="HISTONE ACETYLTRANSFERASE-RELATED"/>
    <property type="match status" value="1"/>
</dbReference>
<dbReference type="SFLD" id="SFLDG01086">
    <property type="entry name" value="elongater_protein-like"/>
    <property type="match status" value="1"/>
</dbReference>
<dbReference type="CDD" id="cd01335">
    <property type="entry name" value="Radical_SAM"/>
    <property type="match status" value="1"/>
</dbReference>
<dbReference type="GO" id="GO:0005737">
    <property type="term" value="C:cytoplasm"/>
    <property type="evidence" value="ECO:0007669"/>
    <property type="project" value="TreeGrafter"/>
</dbReference>
<comment type="pathway">
    <text evidence="1">tRNA modification; 5-methoxycarbonylmethyl-2-thiouridine-tRNA biosynthesis.</text>
</comment>
<keyword evidence="6 15" id="KW-0808">Transferase</keyword>
<evidence type="ECO:0000256" key="3">
    <source>
        <dbReference type="ARBA" id="ARBA00020266"/>
    </source>
</evidence>
<keyword evidence="11 16" id="KW-0408">Iron</keyword>
<dbReference type="SFLD" id="SFLDF00344">
    <property type="entry name" value="ELP3-like"/>
    <property type="match status" value="1"/>
</dbReference>
<dbReference type="InterPro" id="IPR058240">
    <property type="entry name" value="rSAM_sf"/>
</dbReference>
<sequence length="550" mass="62457">MKPKKKLGVGLSREERQVLVIGEIIQELLAAHEAKKDVNLNRMKSLVASKYGLDSSPRLVDIIAAVPQDAKKILLPKLRAKPIRTASGIAVVAVMCKPHRCPHINMTGNICVYCPGGPDSDFEYSTQSYTGYEPTSMRAIRARYDPFVQTRHRVEQLKQLGHSVDKVEFIVMGGTFMCLSEEYRDYFIRNLHDALSGHSSANVAEAVRYSEKSRTKCIGITIETRPDYCLKRHLSDMLNYGCTRLEIGVQSVYEDVARDTNRGHTVRAVCESFQLGKDAGYKIVAHMMPDLPNVDFERDIEQFIEYFENPAFRSDGLKIYPTLVIRGTGLYELWKTGRYKSYPPSMLVDLVAKILALVPPWTRVYRVQRDIPMPLVSSGVEHGNLRELALARMKDLGTTCRDVRTREVGIQEIHNKVRPYDIELIRRDYVANGGWETFLSYEDPEQDILVGLLRLRKCSPDTFRPELKGECSIVRELHVYGSVVPVNARDPTKFQHQGFGILLMEEAERIAIEEHGSRKLAVISGVGTRNYYRKLGYTLDGPYMSKMLSE</sequence>
<evidence type="ECO:0000256" key="8">
    <source>
        <dbReference type="ARBA" id="ARBA00022694"/>
    </source>
</evidence>
<dbReference type="InterPro" id="IPR006638">
    <property type="entry name" value="Elp3/MiaA/NifB-like_rSAM"/>
</dbReference>
<comment type="similarity">
    <text evidence="2 15">Belongs to the ELP3 family.</text>
</comment>
<keyword evidence="12 15" id="KW-0411">Iron-sulfur</keyword>
<dbReference type="PANTHER" id="PTHR11135:SF0">
    <property type="entry name" value="ELONGATOR COMPLEX PROTEIN 3"/>
    <property type="match status" value="1"/>
</dbReference>
<keyword evidence="13 15" id="KW-0012">Acyltransferase</keyword>
<keyword evidence="4" id="KW-0004">4Fe-4S</keyword>
<evidence type="ECO:0000313" key="19">
    <source>
        <dbReference type="EMBL" id="SPP79877.1"/>
    </source>
</evidence>
<feature type="binding site" evidence="16">
    <location>
        <position position="114"/>
    </location>
    <ligand>
        <name>[4Fe-4S] cluster</name>
        <dbReference type="ChEBI" id="CHEBI:49883"/>
        <note>4Fe-4S-S-AdoMet</note>
    </ligand>
</feature>
<dbReference type="GO" id="GO:0051539">
    <property type="term" value="F:4 iron, 4 sulfur cluster binding"/>
    <property type="evidence" value="ECO:0007669"/>
    <property type="project" value="UniProtKB-KW"/>
</dbReference>
<dbReference type="STRING" id="7266.A0A3B0JBY2"/>
<evidence type="ECO:0000313" key="20">
    <source>
        <dbReference type="Proteomes" id="UP000268350"/>
    </source>
</evidence>
<evidence type="ECO:0000256" key="5">
    <source>
        <dbReference type="ARBA" id="ARBA00022555"/>
    </source>
</evidence>
<dbReference type="GO" id="GO:0002926">
    <property type="term" value="P:tRNA wobble base 5-methoxycarbonylmethyl-2-thiouridinylation"/>
    <property type="evidence" value="ECO:0007669"/>
    <property type="project" value="TreeGrafter"/>
</dbReference>
<dbReference type="Pfam" id="PF23613">
    <property type="entry name" value="ELP3_N"/>
    <property type="match status" value="1"/>
</dbReference>
<accession>A0A3B0JBY2</accession>
<dbReference type="InterPro" id="IPR056591">
    <property type="entry name" value="ELP3-like_N"/>
</dbReference>
<evidence type="ECO:0000256" key="10">
    <source>
        <dbReference type="ARBA" id="ARBA00022884"/>
    </source>
</evidence>
<dbReference type="InterPro" id="IPR039661">
    <property type="entry name" value="ELP3"/>
</dbReference>
<evidence type="ECO:0000256" key="4">
    <source>
        <dbReference type="ARBA" id="ARBA00022485"/>
    </source>
</evidence>
<keyword evidence="20" id="KW-1185">Reference proteome</keyword>
<dbReference type="GO" id="GO:0005634">
    <property type="term" value="C:nucleus"/>
    <property type="evidence" value="ECO:0007669"/>
    <property type="project" value="TreeGrafter"/>
</dbReference>
<evidence type="ECO:0000256" key="7">
    <source>
        <dbReference type="ARBA" id="ARBA00022691"/>
    </source>
</evidence>
<organism evidence="19 20">
    <name type="scientific">Drosophila guanche</name>
    <name type="common">Fruit fly</name>
    <dbReference type="NCBI Taxonomy" id="7266"/>
    <lineage>
        <taxon>Eukaryota</taxon>
        <taxon>Metazoa</taxon>
        <taxon>Ecdysozoa</taxon>
        <taxon>Arthropoda</taxon>
        <taxon>Hexapoda</taxon>
        <taxon>Insecta</taxon>
        <taxon>Pterygota</taxon>
        <taxon>Neoptera</taxon>
        <taxon>Endopterygota</taxon>
        <taxon>Diptera</taxon>
        <taxon>Brachycera</taxon>
        <taxon>Muscomorpha</taxon>
        <taxon>Ephydroidea</taxon>
        <taxon>Drosophilidae</taxon>
        <taxon>Drosophila</taxon>
        <taxon>Sophophora</taxon>
    </lineage>
</organism>
<comment type="catalytic activity">
    <reaction evidence="14">
        <text>uridine(34) in tRNA + acetyl-CoA + S-adenosyl-L-methionine + H2O = 5-(carboxymethyl)uridine(34) in tRNA + 5'-deoxyadenosine + L-methionine + CoA + 2 H(+)</text>
        <dbReference type="Rhea" id="RHEA:61020"/>
        <dbReference type="Rhea" id="RHEA-COMP:10407"/>
        <dbReference type="Rhea" id="RHEA-COMP:11727"/>
        <dbReference type="ChEBI" id="CHEBI:15377"/>
        <dbReference type="ChEBI" id="CHEBI:15378"/>
        <dbReference type="ChEBI" id="CHEBI:17319"/>
        <dbReference type="ChEBI" id="CHEBI:57287"/>
        <dbReference type="ChEBI" id="CHEBI:57288"/>
        <dbReference type="ChEBI" id="CHEBI:57844"/>
        <dbReference type="ChEBI" id="CHEBI:59789"/>
        <dbReference type="ChEBI" id="CHEBI:65315"/>
        <dbReference type="ChEBI" id="CHEBI:74882"/>
        <dbReference type="EC" id="2.3.1.311"/>
    </reaction>
    <physiologicalReaction direction="left-to-right" evidence="14">
        <dbReference type="Rhea" id="RHEA:61021"/>
    </physiologicalReaction>
</comment>
<dbReference type="Pfam" id="PF16199">
    <property type="entry name" value="Radical_SAM_C"/>
    <property type="match status" value="1"/>
</dbReference>
<feature type="binding site" evidence="16">
    <location>
        <position position="111"/>
    </location>
    <ligand>
        <name>[4Fe-4S] cluster</name>
        <dbReference type="ChEBI" id="CHEBI:49883"/>
        <note>4Fe-4S-S-AdoMet</note>
    </ligand>
</feature>
<dbReference type="Pfam" id="PF04055">
    <property type="entry name" value="Radical_SAM"/>
    <property type="match status" value="1"/>
</dbReference>
<dbReference type="NCBIfam" id="TIGR01211">
    <property type="entry name" value="ELP3"/>
    <property type="match status" value="1"/>
</dbReference>
<comment type="function">
    <text evidence="15">Catalytic tRNA acetyltransferase subunit of the elongator complex, which is required for multiple tRNA modifications, including mcm5U (5-methoxycarbonylmethyl uridine), mcm5s2U (5-methoxycarbonylmethyl-2-thiouridine), and ncm5U (5-carbamoylmethyl uridine). In the elongator complex, acts as a tRNA uridine(34) acetyltransferase by mediating formation of carboxymethyluridine in the wobble base at position 34 in tRNAs.</text>
</comment>
<dbReference type="AlphaFoldDB" id="A0A3B0JBY2"/>
<dbReference type="GO" id="GO:0046872">
    <property type="term" value="F:metal ion binding"/>
    <property type="evidence" value="ECO:0007669"/>
    <property type="project" value="UniProtKB-KW"/>
</dbReference>
<evidence type="ECO:0000256" key="12">
    <source>
        <dbReference type="ARBA" id="ARBA00023014"/>
    </source>
</evidence>
<evidence type="ECO:0000259" key="17">
    <source>
        <dbReference type="PROSITE" id="PS51186"/>
    </source>
</evidence>
<dbReference type="InterPro" id="IPR032432">
    <property type="entry name" value="Radical_SAM_C"/>
</dbReference>
<dbReference type="SFLD" id="SFLDS00029">
    <property type="entry name" value="Radical_SAM"/>
    <property type="match status" value="1"/>
</dbReference>
<dbReference type="PROSITE" id="PS51186">
    <property type="entry name" value="GNAT"/>
    <property type="match status" value="1"/>
</dbReference>
<evidence type="ECO:0000256" key="14">
    <source>
        <dbReference type="ARBA" id="ARBA00047372"/>
    </source>
</evidence>
<reference evidence="20" key="1">
    <citation type="submission" date="2018-01" db="EMBL/GenBank/DDBJ databases">
        <authorList>
            <person name="Alioto T."/>
            <person name="Alioto T."/>
        </authorList>
    </citation>
    <scope>NUCLEOTIDE SEQUENCE [LARGE SCALE GENOMIC DNA]</scope>
</reference>
<dbReference type="GO" id="GO:0033588">
    <property type="term" value="C:elongator holoenzyme complex"/>
    <property type="evidence" value="ECO:0007669"/>
    <property type="project" value="TreeGrafter"/>
</dbReference>
<keyword evidence="10" id="KW-0694">RNA-binding</keyword>